<dbReference type="eggNOG" id="KOG1520">
    <property type="taxonomic scope" value="Eukaryota"/>
</dbReference>
<name>V7APG4_PHAVU</name>
<dbReference type="GO" id="GO:0016787">
    <property type="term" value="F:hydrolase activity"/>
    <property type="evidence" value="ECO:0007669"/>
    <property type="project" value="TreeGrafter"/>
</dbReference>
<proteinExistence type="predicted"/>
<dbReference type="Proteomes" id="UP000000226">
    <property type="component" value="Chromosome 10"/>
</dbReference>
<dbReference type="SMR" id="V7APG4"/>
<dbReference type="GO" id="GO:0012505">
    <property type="term" value="C:endomembrane system"/>
    <property type="evidence" value="ECO:0007669"/>
    <property type="project" value="TreeGrafter"/>
</dbReference>
<evidence type="ECO:0000313" key="1">
    <source>
        <dbReference type="EMBL" id="ESW06101.1"/>
    </source>
</evidence>
<dbReference type="AlphaFoldDB" id="V7APG4"/>
<dbReference type="OrthoDB" id="5307922at2759"/>
<organism evidence="1 2">
    <name type="scientific">Phaseolus vulgaris</name>
    <name type="common">Kidney bean</name>
    <name type="synonym">French bean</name>
    <dbReference type="NCBI Taxonomy" id="3885"/>
    <lineage>
        <taxon>Eukaryota</taxon>
        <taxon>Viridiplantae</taxon>
        <taxon>Streptophyta</taxon>
        <taxon>Embryophyta</taxon>
        <taxon>Tracheophyta</taxon>
        <taxon>Spermatophyta</taxon>
        <taxon>Magnoliopsida</taxon>
        <taxon>eudicotyledons</taxon>
        <taxon>Gunneridae</taxon>
        <taxon>Pentapetalae</taxon>
        <taxon>rosids</taxon>
        <taxon>fabids</taxon>
        <taxon>Fabales</taxon>
        <taxon>Fabaceae</taxon>
        <taxon>Papilionoideae</taxon>
        <taxon>50 kb inversion clade</taxon>
        <taxon>NPAAA clade</taxon>
        <taxon>indigoferoid/millettioid clade</taxon>
        <taxon>Phaseoleae</taxon>
        <taxon>Phaseolus</taxon>
    </lineage>
</organism>
<gene>
    <name evidence="1" type="ORF">PHAVU_010G019400g</name>
</gene>
<dbReference type="EMBL" id="CM002297">
    <property type="protein sequence ID" value="ESW06101.1"/>
    <property type="molecule type" value="Genomic_DNA"/>
</dbReference>
<sequence>MAVIVVTVWMVNMRNNVRKSEKDVEGLKDWQYEVVPIDGGIGPESFAFDPDGEGPYTGVSDGRIIKWQRSHNRWVIGTCSCITRHMFNFKFGFCYSFLMHKFLWI</sequence>
<keyword evidence="2" id="KW-1185">Reference proteome</keyword>
<protein>
    <submittedName>
        <fullName evidence="1">Uncharacterized protein</fullName>
    </submittedName>
</protein>
<reference evidence="2" key="1">
    <citation type="journal article" date="2014" name="Nat. Genet.">
        <title>A reference genome for common bean and genome-wide analysis of dual domestications.</title>
        <authorList>
            <person name="Schmutz J."/>
            <person name="McClean P.E."/>
            <person name="Mamidi S."/>
            <person name="Wu G.A."/>
            <person name="Cannon S.B."/>
            <person name="Grimwood J."/>
            <person name="Jenkins J."/>
            <person name="Shu S."/>
            <person name="Song Q."/>
            <person name="Chavarro C."/>
            <person name="Torres-Torres M."/>
            <person name="Geffroy V."/>
            <person name="Moghaddam S.M."/>
            <person name="Gao D."/>
            <person name="Abernathy B."/>
            <person name="Barry K."/>
            <person name="Blair M."/>
            <person name="Brick M.A."/>
            <person name="Chovatia M."/>
            <person name="Gepts P."/>
            <person name="Goodstein D.M."/>
            <person name="Gonzales M."/>
            <person name="Hellsten U."/>
            <person name="Hyten D.L."/>
            <person name="Jia G."/>
            <person name="Kelly J.D."/>
            <person name="Kudrna D."/>
            <person name="Lee R."/>
            <person name="Richard M.M."/>
            <person name="Miklas P.N."/>
            <person name="Osorno J.M."/>
            <person name="Rodrigues J."/>
            <person name="Thareau V."/>
            <person name="Urrea C.A."/>
            <person name="Wang M."/>
            <person name="Yu Y."/>
            <person name="Zhang M."/>
            <person name="Wing R.A."/>
            <person name="Cregan P.B."/>
            <person name="Rokhsar D.S."/>
            <person name="Jackson S.A."/>
        </authorList>
    </citation>
    <scope>NUCLEOTIDE SEQUENCE [LARGE SCALE GENOMIC DNA]</scope>
    <source>
        <strain evidence="2">cv. G19833</strain>
    </source>
</reference>
<dbReference type="Gramene" id="ESW06101">
    <property type="protein sequence ID" value="ESW06101"/>
    <property type="gene ID" value="PHAVU_010G019400g"/>
</dbReference>
<dbReference type="Pfam" id="PF20067">
    <property type="entry name" value="SSL_N"/>
    <property type="match status" value="1"/>
</dbReference>
<accession>V7APG4</accession>
<dbReference type="PANTHER" id="PTHR10426">
    <property type="entry name" value="STRICTOSIDINE SYNTHASE-RELATED"/>
    <property type="match status" value="1"/>
</dbReference>
<dbReference type="PANTHER" id="PTHR10426:SF79">
    <property type="entry name" value="PROTEIN STRICTOSIDINE SYNTHASE-LIKE 2"/>
    <property type="match status" value="1"/>
</dbReference>
<dbReference type="InterPro" id="IPR011042">
    <property type="entry name" value="6-blade_b-propeller_TolB-like"/>
</dbReference>
<dbReference type="STRING" id="3885.V7APG4"/>
<evidence type="ECO:0000313" key="2">
    <source>
        <dbReference type="Proteomes" id="UP000000226"/>
    </source>
</evidence>
<dbReference type="Gene3D" id="2.120.10.30">
    <property type="entry name" value="TolB, C-terminal domain"/>
    <property type="match status" value="1"/>
</dbReference>
<feature type="non-terminal residue" evidence="1">
    <location>
        <position position="105"/>
    </location>
</feature>
<dbReference type="SUPFAM" id="SSF63829">
    <property type="entry name" value="Calcium-dependent phosphotriesterase"/>
    <property type="match status" value="1"/>
</dbReference>